<dbReference type="OrthoDB" id="6092325at2759"/>
<dbReference type="InterPro" id="IPR051998">
    <property type="entry name" value="Meteorin-like"/>
</dbReference>
<name>A0A8K9UVV5_ONCMY</name>
<sequence length="364" mass="40099">MVLTEITLFFHGSTGFYGKKRTFEDISTGDQNRWGRYVVGVTRVDLVVLVEKKERVALGATAVGLNMLTPILAYLLSVLLLCRIAFSQYSSDQCSWKGSGLTHEGHSRDVEQVYLRCSQGSLHWLYPTGAVIVNLRPNTLSPAAARLSVCIKPSRDSHGANIYLDRAGKLRLLLREQDQAQGKVTCFSIQEGSLFIEAIPHRDISKRITSFQYELVTERTGAGAVALAGVEPQALSAPCQPCSDAEVLLAVCTSDFVGRGTIQGVEQEAEQLSVTVAISRLYRQKTQVFVSGGVRVRRWTGRVRMPRQCGVRPGPGKGDGDFLFTGSVRFGEAWMGCAPRYKDFLRLYQEAEQSGTNPCHVDTD</sequence>
<evidence type="ECO:0000256" key="1">
    <source>
        <dbReference type="ARBA" id="ARBA00004613"/>
    </source>
</evidence>
<keyword evidence="9" id="KW-1185">Reference proteome</keyword>
<dbReference type="GeneID" id="110538879"/>
<dbReference type="GO" id="GO:0097009">
    <property type="term" value="P:energy homeostasis"/>
    <property type="evidence" value="ECO:0007669"/>
    <property type="project" value="TreeGrafter"/>
</dbReference>
<evidence type="ECO:0000256" key="2">
    <source>
        <dbReference type="ARBA" id="ARBA00005669"/>
    </source>
</evidence>
<evidence type="ECO:0000256" key="7">
    <source>
        <dbReference type="ARBA" id="ARBA00023157"/>
    </source>
</evidence>
<dbReference type="GO" id="GO:0090336">
    <property type="term" value="P:positive regulation of brown fat cell differentiation"/>
    <property type="evidence" value="ECO:0007669"/>
    <property type="project" value="TreeGrafter"/>
</dbReference>
<dbReference type="Ensembl" id="ENSOMYT00000153268.1">
    <property type="protein sequence ID" value="ENSOMYP00000117231.1"/>
    <property type="gene ID" value="ENSOMYG00000076852.1"/>
</dbReference>
<reference evidence="8" key="2">
    <citation type="submission" date="2025-08" db="UniProtKB">
        <authorList>
            <consortium name="Ensembl"/>
        </authorList>
    </citation>
    <scope>IDENTIFICATION</scope>
</reference>
<evidence type="ECO:0000256" key="6">
    <source>
        <dbReference type="ARBA" id="ARBA00022729"/>
    </source>
</evidence>
<dbReference type="PANTHER" id="PTHR28593">
    <property type="entry name" value="METEORIN-LIKE PROTEIN"/>
    <property type="match status" value="1"/>
</dbReference>
<keyword evidence="5" id="KW-0372">Hormone</keyword>
<dbReference type="AlphaFoldDB" id="A0A8K9UVV5"/>
<dbReference type="GeneTree" id="ENSGT00390000001390"/>
<evidence type="ECO:0000313" key="9">
    <source>
        <dbReference type="Proteomes" id="UP000694395"/>
    </source>
</evidence>
<comment type="similarity">
    <text evidence="2">Belongs to the meteorin family.</text>
</comment>
<reference evidence="8" key="1">
    <citation type="submission" date="2020-07" db="EMBL/GenBank/DDBJ databases">
        <title>A long reads based de novo assembly of the rainbow trout Arlee double haploid line genome.</title>
        <authorList>
            <person name="Gao G."/>
            <person name="Palti Y."/>
        </authorList>
    </citation>
    <scope>NUCLEOTIDE SEQUENCE [LARGE SCALE GENOMIC DNA]</scope>
</reference>
<dbReference type="KEGG" id="omy:110538879"/>
<dbReference type="PANTHER" id="PTHR28593:SF1">
    <property type="entry name" value="METEORIN-LIKE PROTEIN"/>
    <property type="match status" value="1"/>
</dbReference>
<dbReference type="GO" id="GO:0005615">
    <property type="term" value="C:extracellular space"/>
    <property type="evidence" value="ECO:0007669"/>
    <property type="project" value="TreeGrafter"/>
</dbReference>
<keyword evidence="7" id="KW-1015">Disulfide bond</keyword>
<evidence type="ECO:0000256" key="4">
    <source>
        <dbReference type="ARBA" id="ARBA00022525"/>
    </source>
</evidence>
<dbReference type="GO" id="GO:0005179">
    <property type="term" value="F:hormone activity"/>
    <property type="evidence" value="ECO:0007669"/>
    <property type="project" value="UniProtKB-KW"/>
</dbReference>
<accession>A0A8K9UVV5</accession>
<evidence type="ECO:0000256" key="5">
    <source>
        <dbReference type="ARBA" id="ARBA00022702"/>
    </source>
</evidence>
<protein>
    <recommendedName>
        <fullName evidence="3">Meteorin-like protein</fullName>
    </recommendedName>
</protein>
<evidence type="ECO:0000256" key="3">
    <source>
        <dbReference type="ARBA" id="ARBA00016272"/>
    </source>
</evidence>
<dbReference type="RefSeq" id="XP_036795383.1">
    <property type="nucleotide sequence ID" value="XM_036939488.1"/>
</dbReference>
<comment type="subcellular location">
    <subcellularLocation>
        <location evidence="1">Secreted</location>
    </subcellularLocation>
</comment>
<evidence type="ECO:0000313" key="8">
    <source>
        <dbReference type="Ensembl" id="ENSOMYP00000117231.1"/>
    </source>
</evidence>
<proteinExistence type="inferred from homology"/>
<organism evidence="8 9">
    <name type="scientific">Oncorhynchus mykiss</name>
    <name type="common">Rainbow trout</name>
    <name type="synonym">Salmo gairdneri</name>
    <dbReference type="NCBI Taxonomy" id="8022"/>
    <lineage>
        <taxon>Eukaryota</taxon>
        <taxon>Metazoa</taxon>
        <taxon>Chordata</taxon>
        <taxon>Craniata</taxon>
        <taxon>Vertebrata</taxon>
        <taxon>Euteleostomi</taxon>
        <taxon>Actinopterygii</taxon>
        <taxon>Neopterygii</taxon>
        <taxon>Teleostei</taxon>
        <taxon>Protacanthopterygii</taxon>
        <taxon>Salmoniformes</taxon>
        <taxon>Salmonidae</taxon>
        <taxon>Salmoninae</taxon>
        <taxon>Oncorhynchus</taxon>
    </lineage>
</organism>
<keyword evidence="6" id="KW-0732">Signal</keyword>
<dbReference type="Proteomes" id="UP000694395">
    <property type="component" value="Chromosome 12"/>
</dbReference>
<keyword evidence="4" id="KW-0964">Secreted</keyword>
<reference evidence="8" key="3">
    <citation type="submission" date="2025-09" db="UniProtKB">
        <authorList>
            <consortium name="Ensembl"/>
        </authorList>
    </citation>
    <scope>IDENTIFICATION</scope>
</reference>